<keyword evidence="2" id="KW-1185">Reference proteome</keyword>
<dbReference type="RefSeq" id="WP_125426099.1">
    <property type="nucleotide sequence ID" value="NZ_RWIS01000001.1"/>
</dbReference>
<organism evidence="1 2">
    <name type="scientific">Hymenobacter metallilatus</name>
    <dbReference type="NCBI Taxonomy" id="2493666"/>
    <lineage>
        <taxon>Bacteria</taxon>
        <taxon>Pseudomonadati</taxon>
        <taxon>Bacteroidota</taxon>
        <taxon>Cytophagia</taxon>
        <taxon>Cytophagales</taxon>
        <taxon>Hymenobacteraceae</taxon>
        <taxon>Hymenobacter</taxon>
    </lineage>
</organism>
<dbReference type="OrthoDB" id="879044at2"/>
<dbReference type="AlphaFoldDB" id="A0A3R9UPT4"/>
<name>A0A3R9UPT4_9BACT</name>
<accession>A0A3R9UPT4</accession>
<reference evidence="1 2" key="1">
    <citation type="submission" date="2018-12" db="EMBL/GenBank/DDBJ databases">
        <authorList>
            <person name="Feng G."/>
            <person name="Zhu H."/>
        </authorList>
    </citation>
    <scope>NUCLEOTIDE SEQUENCE [LARGE SCALE GENOMIC DNA]</scope>
    <source>
        <strain evidence="1 2">9PBR-2</strain>
    </source>
</reference>
<dbReference type="Proteomes" id="UP000280066">
    <property type="component" value="Unassembled WGS sequence"/>
</dbReference>
<evidence type="ECO:0000313" key="2">
    <source>
        <dbReference type="Proteomes" id="UP000280066"/>
    </source>
</evidence>
<evidence type="ECO:0000313" key="1">
    <source>
        <dbReference type="EMBL" id="RSK37424.1"/>
    </source>
</evidence>
<dbReference type="EMBL" id="RWIS01000001">
    <property type="protein sequence ID" value="RSK37424.1"/>
    <property type="molecule type" value="Genomic_DNA"/>
</dbReference>
<proteinExistence type="predicted"/>
<gene>
    <name evidence="1" type="ORF">EI290_01880</name>
</gene>
<protein>
    <submittedName>
        <fullName evidence="1">Uncharacterized protein</fullName>
    </submittedName>
</protein>
<comment type="caution">
    <text evidence="1">The sequence shown here is derived from an EMBL/GenBank/DDBJ whole genome shotgun (WGS) entry which is preliminary data.</text>
</comment>
<sequence>MFPTFSRRAILRVTAVTMGVIFVAAYASYGQSAGAAMSGGSGAGTQNPLVQLNRLQREIDRTSPTNRSGLDKLTIPPQLLYYAGGWTAGTVSPTASAPALPEQAMRYNVVLQRLEIQDAHQTTGFRVLTPDALSGFTVVGPDHYTHQFATKPYSDTGRPRQQAFFEVLVSGTVELLVLHEFYIQPAEFIATYNIESKPEEYRRITRLFAGGSAKEAVYELTLTKAAVLKLFDKETRAEITAYATANHLTYTDVNDVVKLVTYYNSSHPVNSKP</sequence>